<reference evidence="2" key="1">
    <citation type="submission" date="2020-05" db="EMBL/GenBank/DDBJ databases">
        <title>Phylogenomic resolution of chytrid fungi.</title>
        <authorList>
            <person name="Stajich J.E."/>
            <person name="Amses K."/>
            <person name="Simmons R."/>
            <person name="Seto K."/>
            <person name="Myers J."/>
            <person name="Bonds A."/>
            <person name="Quandt C.A."/>
            <person name="Barry K."/>
            <person name="Liu P."/>
            <person name="Grigoriev I."/>
            <person name="Longcore J.E."/>
            <person name="James T.Y."/>
        </authorList>
    </citation>
    <scope>NUCLEOTIDE SEQUENCE</scope>
    <source>
        <strain evidence="2">PLAUS21</strain>
    </source>
</reference>
<evidence type="ECO:0000313" key="3">
    <source>
        <dbReference type="Proteomes" id="UP001210925"/>
    </source>
</evidence>
<evidence type="ECO:0000256" key="1">
    <source>
        <dbReference type="SAM" id="Phobius"/>
    </source>
</evidence>
<dbReference type="Proteomes" id="UP001210925">
    <property type="component" value="Unassembled WGS sequence"/>
</dbReference>
<feature type="transmembrane region" description="Helical" evidence="1">
    <location>
        <begin position="21"/>
        <end position="45"/>
    </location>
</feature>
<keyword evidence="1" id="KW-1133">Transmembrane helix</keyword>
<feature type="transmembrane region" description="Helical" evidence="1">
    <location>
        <begin position="51"/>
        <end position="70"/>
    </location>
</feature>
<sequence>MDDVNFTQMIDYENENVPLGYFSLSLTILSILGSIVSIIFVIIFAPNNPKWGYGISVTVGNIDILALAMLQLEILEIFSVLTENITVRGINIARAVSVVLHVICLWAADLNAFVDWNIPWLNQYDIWGEFVFVCIAVSYENIQALCISYLVYNHVVESDKIERQKSDSFVATMNSSAQLKRKFMPKSFLVDFVDNNSALSKYRRLYYSISIVYFMDCFGAICYFWGMAVRDLSGQNSINAIYFMEIGLAFTGFHCTRVGILFHSIRALKLDSLKFKEEAAKTKVKMLLDKTDYKDGSADLITDKKAIQMKALKKDMLETVKIERI</sequence>
<feature type="transmembrane region" description="Helical" evidence="1">
    <location>
        <begin position="205"/>
        <end position="228"/>
    </location>
</feature>
<accession>A0AAD5Y330</accession>
<feature type="transmembrane region" description="Helical" evidence="1">
    <location>
        <begin position="240"/>
        <end position="262"/>
    </location>
</feature>
<evidence type="ECO:0000313" key="2">
    <source>
        <dbReference type="EMBL" id="KAJ3256008.1"/>
    </source>
</evidence>
<protein>
    <submittedName>
        <fullName evidence="2">Uncharacterized protein</fullName>
    </submittedName>
</protein>
<comment type="caution">
    <text evidence="2">The sequence shown here is derived from an EMBL/GenBank/DDBJ whole genome shotgun (WGS) entry which is preliminary data.</text>
</comment>
<gene>
    <name evidence="2" type="ORF">HK103_005815</name>
</gene>
<keyword evidence="1" id="KW-0812">Transmembrane</keyword>
<proteinExistence type="predicted"/>
<name>A0AAD5Y330_9FUNG</name>
<organism evidence="2 3">
    <name type="scientific">Boothiomyces macroporosus</name>
    <dbReference type="NCBI Taxonomy" id="261099"/>
    <lineage>
        <taxon>Eukaryota</taxon>
        <taxon>Fungi</taxon>
        <taxon>Fungi incertae sedis</taxon>
        <taxon>Chytridiomycota</taxon>
        <taxon>Chytridiomycota incertae sedis</taxon>
        <taxon>Chytridiomycetes</taxon>
        <taxon>Rhizophydiales</taxon>
        <taxon>Terramycetaceae</taxon>
        <taxon>Boothiomyces</taxon>
    </lineage>
</organism>
<dbReference type="EMBL" id="JADGKB010000057">
    <property type="protein sequence ID" value="KAJ3256008.1"/>
    <property type="molecule type" value="Genomic_DNA"/>
</dbReference>
<feature type="transmembrane region" description="Helical" evidence="1">
    <location>
        <begin position="130"/>
        <end position="152"/>
    </location>
</feature>
<feature type="transmembrane region" description="Helical" evidence="1">
    <location>
        <begin position="91"/>
        <end position="110"/>
    </location>
</feature>
<dbReference type="AlphaFoldDB" id="A0AAD5Y330"/>
<keyword evidence="3" id="KW-1185">Reference proteome</keyword>
<keyword evidence="1" id="KW-0472">Membrane</keyword>